<keyword evidence="2" id="KW-1185">Reference proteome</keyword>
<accession>A0A1E4SX89</accession>
<dbReference type="Proteomes" id="UP000094801">
    <property type="component" value="Unassembled WGS sequence"/>
</dbReference>
<organism evidence="1 2">
    <name type="scientific">[Candida] arabinofermentans NRRL YB-2248</name>
    <dbReference type="NCBI Taxonomy" id="983967"/>
    <lineage>
        <taxon>Eukaryota</taxon>
        <taxon>Fungi</taxon>
        <taxon>Dikarya</taxon>
        <taxon>Ascomycota</taxon>
        <taxon>Saccharomycotina</taxon>
        <taxon>Pichiomycetes</taxon>
        <taxon>Pichiales</taxon>
        <taxon>Pichiaceae</taxon>
        <taxon>Ogataea</taxon>
        <taxon>Ogataea/Candida clade</taxon>
    </lineage>
</organism>
<name>A0A1E4SX89_9ASCO</name>
<sequence length="54" mass="6092">MVSISYSQTSPDGSHIPRRGLVSSHLTPLLRQDQHPEKFFDLLDVFCPIDLAIL</sequence>
<gene>
    <name evidence="1" type="ORF">CANARDRAFT_29286</name>
</gene>
<dbReference type="EMBL" id="KV453858">
    <property type="protein sequence ID" value="ODV84108.1"/>
    <property type="molecule type" value="Genomic_DNA"/>
</dbReference>
<evidence type="ECO:0000313" key="2">
    <source>
        <dbReference type="Proteomes" id="UP000094801"/>
    </source>
</evidence>
<proteinExistence type="predicted"/>
<reference evidence="2" key="1">
    <citation type="submission" date="2016-04" db="EMBL/GenBank/DDBJ databases">
        <title>Comparative genomics of biotechnologically important yeasts.</title>
        <authorList>
            <consortium name="DOE Joint Genome Institute"/>
            <person name="Riley R."/>
            <person name="Haridas S."/>
            <person name="Wolfe K.H."/>
            <person name="Lopes M.R."/>
            <person name="Hittinger C.T."/>
            <person name="Goker M."/>
            <person name="Salamov A."/>
            <person name="Wisecaver J."/>
            <person name="Long T.M."/>
            <person name="Aerts A.L."/>
            <person name="Barry K."/>
            <person name="Choi C."/>
            <person name="Clum A."/>
            <person name="Coughlan A.Y."/>
            <person name="Deshpande S."/>
            <person name="Douglass A.P."/>
            <person name="Hanson S.J."/>
            <person name="Klenk H.-P."/>
            <person name="Labutti K."/>
            <person name="Lapidus A."/>
            <person name="Lindquist E."/>
            <person name="Lipzen A."/>
            <person name="Meier-Kolthoff J.P."/>
            <person name="Ohm R.A."/>
            <person name="Otillar R.P."/>
            <person name="Pangilinan J."/>
            <person name="Peng Y."/>
            <person name="Rokas A."/>
            <person name="Rosa C.A."/>
            <person name="Scheuner C."/>
            <person name="Sibirny A.A."/>
            <person name="Slot J.C."/>
            <person name="Stielow J.B."/>
            <person name="Sun H."/>
            <person name="Kurtzman C.P."/>
            <person name="Blackwell M."/>
            <person name="Grigoriev I.V."/>
            <person name="Jeffries T.W."/>
        </authorList>
    </citation>
    <scope>NUCLEOTIDE SEQUENCE [LARGE SCALE GENOMIC DNA]</scope>
    <source>
        <strain evidence="2">NRRL YB-2248</strain>
    </source>
</reference>
<protein>
    <submittedName>
        <fullName evidence="1">Uncharacterized protein</fullName>
    </submittedName>
</protein>
<evidence type="ECO:0000313" key="1">
    <source>
        <dbReference type="EMBL" id="ODV84108.1"/>
    </source>
</evidence>
<dbReference type="AlphaFoldDB" id="A0A1E4SX89"/>